<reference evidence="2 3" key="1">
    <citation type="journal article" date="2004" name="Science">
        <title>The genome of the diatom Thalassiosira pseudonana: ecology, evolution, and metabolism.</title>
        <authorList>
            <person name="Armbrust E.V."/>
            <person name="Berges J.A."/>
            <person name="Bowler C."/>
            <person name="Green B.R."/>
            <person name="Martinez D."/>
            <person name="Putnam N.H."/>
            <person name="Zhou S."/>
            <person name="Allen A.E."/>
            <person name="Apt K.E."/>
            <person name="Bechner M."/>
            <person name="Brzezinski M.A."/>
            <person name="Chaal B.K."/>
            <person name="Chiovitti A."/>
            <person name="Davis A.K."/>
            <person name="Demarest M.S."/>
            <person name="Detter J.C."/>
            <person name="Glavina T."/>
            <person name="Goodstein D."/>
            <person name="Hadi M.Z."/>
            <person name="Hellsten U."/>
            <person name="Hildebrand M."/>
            <person name="Jenkins B.D."/>
            <person name="Jurka J."/>
            <person name="Kapitonov V.V."/>
            <person name="Kroger N."/>
            <person name="Lau W.W."/>
            <person name="Lane T.W."/>
            <person name="Larimer F.W."/>
            <person name="Lippmeier J.C."/>
            <person name="Lucas S."/>
            <person name="Medina M."/>
            <person name="Montsant A."/>
            <person name="Obornik M."/>
            <person name="Parker M.S."/>
            <person name="Palenik B."/>
            <person name="Pazour G.J."/>
            <person name="Richardson P.M."/>
            <person name="Rynearson T.A."/>
            <person name="Saito M.A."/>
            <person name="Schwartz D.C."/>
            <person name="Thamatrakoln K."/>
            <person name="Valentin K."/>
            <person name="Vardi A."/>
            <person name="Wilkerson F.P."/>
            <person name="Rokhsar D.S."/>
        </authorList>
    </citation>
    <scope>NUCLEOTIDE SEQUENCE [LARGE SCALE GENOMIC DNA]</scope>
    <source>
        <strain evidence="2 3">CCMP1335</strain>
    </source>
</reference>
<feature type="region of interest" description="Disordered" evidence="1">
    <location>
        <begin position="1010"/>
        <end position="1167"/>
    </location>
</feature>
<dbReference type="PaxDb" id="35128-Thaps25782"/>
<dbReference type="SUPFAM" id="SSF82185">
    <property type="entry name" value="Histone H3 K4-specific methyltransferase SET7/9 N-terminal domain"/>
    <property type="match status" value="1"/>
</dbReference>
<feature type="compositionally biased region" description="Low complexity" evidence="1">
    <location>
        <begin position="508"/>
        <end position="528"/>
    </location>
</feature>
<feature type="compositionally biased region" description="Basic residues" evidence="1">
    <location>
        <begin position="72"/>
        <end position="82"/>
    </location>
</feature>
<feature type="compositionally biased region" description="Basic residues" evidence="1">
    <location>
        <begin position="273"/>
        <end position="289"/>
    </location>
</feature>
<feature type="compositionally biased region" description="Basic and acidic residues" evidence="1">
    <location>
        <begin position="157"/>
        <end position="167"/>
    </location>
</feature>
<dbReference type="GeneID" id="7448234"/>
<feature type="compositionally biased region" description="Low complexity" evidence="1">
    <location>
        <begin position="334"/>
        <end position="397"/>
    </location>
</feature>
<feature type="compositionally biased region" description="Polar residues" evidence="1">
    <location>
        <begin position="124"/>
        <end position="141"/>
    </location>
</feature>
<feature type="region of interest" description="Disordered" evidence="1">
    <location>
        <begin position="1195"/>
        <end position="1234"/>
    </location>
</feature>
<feature type="compositionally biased region" description="Basic and acidic residues" evidence="1">
    <location>
        <begin position="700"/>
        <end position="711"/>
    </location>
</feature>
<dbReference type="HOGENOM" id="CLU_245045_0_0_1"/>
<feature type="compositionally biased region" description="Low complexity" evidence="1">
    <location>
        <begin position="1197"/>
        <end position="1211"/>
    </location>
</feature>
<feature type="compositionally biased region" description="Low complexity" evidence="1">
    <location>
        <begin position="567"/>
        <end position="577"/>
    </location>
</feature>
<organism evidence="2 3">
    <name type="scientific">Thalassiosira pseudonana</name>
    <name type="common">Marine diatom</name>
    <name type="synonym">Cyclotella nana</name>
    <dbReference type="NCBI Taxonomy" id="35128"/>
    <lineage>
        <taxon>Eukaryota</taxon>
        <taxon>Sar</taxon>
        <taxon>Stramenopiles</taxon>
        <taxon>Ochrophyta</taxon>
        <taxon>Bacillariophyta</taxon>
        <taxon>Coscinodiscophyceae</taxon>
        <taxon>Thalassiosirophycidae</taxon>
        <taxon>Thalassiosirales</taxon>
        <taxon>Thalassiosiraceae</taxon>
        <taxon>Thalassiosira</taxon>
    </lineage>
</organism>
<keyword evidence="3" id="KW-1185">Reference proteome</keyword>
<dbReference type="eggNOG" id="ENOG502T6MK">
    <property type="taxonomic scope" value="Eukaryota"/>
</dbReference>
<feature type="region of interest" description="Disordered" evidence="1">
    <location>
        <begin position="695"/>
        <end position="761"/>
    </location>
</feature>
<feature type="compositionally biased region" description="Polar residues" evidence="1">
    <location>
        <begin position="491"/>
        <end position="500"/>
    </location>
</feature>
<feature type="compositionally biased region" description="Polar residues" evidence="1">
    <location>
        <begin position="589"/>
        <end position="599"/>
    </location>
</feature>
<feature type="compositionally biased region" description="Basic and acidic residues" evidence="1">
    <location>
        <begin position="302"/>
        <end position="311"/>
    </location>
</feature>
<evidence type="ECO:0000313" key="2">
    <source>
        <dbReference type="EMBL" id="EED87704.1"/>
    </source>
</evidence>
<feature type="compositionally biased region" description="Low complexity" evidence="1">
    <location>
        <begin position="465"/>
        <end position="483"/>
    </location>
</feature>
<feature type="compositionally biased region" description="Polar residues" evidence="1">
    <location>
        <begin position="168"/>
        <end position="177"/>
    </location>
</feature>
<feature type="compositionally biased region" description="Low complexity" evidence="1">
    <location>
        <begin position="662"/>
        <end position="680"/>
    </location>
</feature>
<feature type="region of interest" description="Disordered" evidence="1">
    <location>
        <begin position="620"/>
        <end position="681"/>
    </location>
</feature>
<feature type="compositionally biased region" description="Low complexity" evidence="1">
    <location>
        <begin position="142"/>
        <end position="156"/>
    </location>
</feature>
<evidence type="ECO:0000313" key="3">
    <source>
        <dbReference type="Proteomes" id="UP000001449"/>
    </source>
</evidence>
<protein>
    <submittedName>
        <fullName evidence="2">Uncharacterized protein</fullName>
    </submittedName>
</protein>
<dbReference type="EMBL" id="CM000653">
    <property type="protein sequence ID" value="EED87704.1"/>
    <property type="molecule type" value="Genomic_DNA"/>
</dbReference>
<feature type="compositionally biased region" description="Low complexity" evidence="1">
    <location>
        <begin position="909"/>
        <end position="928"/>
    </location>
</feature>
<feature type="region of interest" description="Disordered" evidence="1">
    <location>
        <begin position="824"/>
        <end position="936"/>
    </location>
</feature>
<feature type="compositionally biased region" description="Pro residues" evidence="1">
    <location>
        <begin position="1561"/>
        <end position="1575"/>
    </location>
</feature>
<accession>B8CFX1</accession>
<feature type="region of interest" description="Disordered" evidence="1">
    <location>
        <begin position="1558"/>
        <end position="1583"/>
    </location>
</feature>
<dbReference type="KEGG" id="tps:THAPSDRAFT_25782"/>
<proteinExistence type="predicted"/>
<reference evidence="2 3" key="2">
    <citation type="journal article" date="2008" name="Nature">
        <title>The Phaeodactylum genome reveals the evolutionary history of diatom genomes.</title>
        <authorList>
            <person name="Bowler C."/>
            <person name="Allen A.E."/>
            <person name="Badger J.H."/>
            <person name="Grimwood J."/>
            <person name="Jabbari K."/>
            <person name="Kuo A."/>
            <person name="Maheswari U."/>
            <person name="Martens C."/>
            <person name="Maumus F."/>
            <person name="Otillar R.P."/>
            <person name="Rayko E."/>
            <person name="Salamov A."/>
            <person name="Vandepoele K."/>
            <person name="Beszteri B."/>
            <person name="Gruber A."/>
            <person name="Heijde M."/>
            <person name="Katinka M."/>
            <person name="Mock T."/>
            <person name="Valentin K."/>
            <person name="Verret F."/>
            <person name="Berges J.A."/>
            <person name="Brownlee C."/>
            <person name="Cadoret J.P."/>
            <person name="Chiovitti A."/>
            <person name="Choi C.J."/>
            <person name="Coesel S."/>
            <person name="De Martino A."/>
            <person name="Detter J.C."/>
            <person name="Durkin C."/>
            <person name="Falciatore A."/>
            <person name="Fournet J."/>
            <person name="Haruta M."/>
            <person name="Huysman M.J."/>
            <person name="Jenkins B.D."/>
            <person name="Jiroutova K."/>
            <person name="Jorgensen R.E."/>
            <person name="Joubert Y."/>
            <person name="Kaplan A."/>
            <person name="Kroger N."/>
            <person name="Kroth P.G."/>
            <person name="La Roche J."/>
            <person name="Lindquist E."/>
            <person name="Lommer M."/>
            <person name="Martin-Jezequel V."/>
            <person name="Lopez P.J."/>
            <person name="Lucas S."/>
            <person name="Mangogna M."/>
            <person name="McGinnis K."/>
            <person name="Medlin L.K."/>
            <person name="Montsant A."/>
            <person name="Oudot-Le Secq M.P."/>
            <person name="Napoli C."/>
            <person name="Obornik M."/>
            <person name="Parker M.S."/>
            <person name="Petit J.L."/>
            <person name="Porcel B.M."/>
            <person name="Poulsen N."/>
            <person name="Robison M."/>
            <person name="Rychlewski L."/>
            <person name="Rynearson T.A."/>
            <person name="Schmutz J."/>
            <person name="Shapiro H."/>
            <person name="Siaut M."/>
            <person name="Stanley M."/>
            <person name="Sussman M.R."/>
            <person name="Taylor A.R."/>
            <person name="Vardi A."/>
            <person name="von Dassow P."/>
            <person name="Vyverman W."/>
            <person name="Willis A."/>
            <person name="Wyrwicz L.S."/>
            <person name="Rokhsar D.S."/>
            <person name="Weissenbach J."/>
            <person name="Armbrust E.V."/>
            <person name="Green B.R."/>
            <person name="Van de Peer Y."/>
            <person name="Grigoriev I.V."/>
        </authorList>
    </citation>
    <scope>NUCLEOTIDE SEQUENCE [LARGE SCALE GENOMIC DNA]</scope>
    <source>
        <strain evidence="2 3">CCMP1335</strain>
    </source>
</reference>
<feature type="compositionally biased region" description="Polar residues" evidence="1">
    <location>
        <begin position="1"/>
        <end position="20"/>
    </location>
</feature>
<dbReference type="OMA" id="FANLMER"/>
<feature type="compositionally biased region" description="Acidic residues" evidence="1">
    <location>
        <begin position="243"/>
        <end position="252"/>
    </location>
</feature>
<sequence length="1583" mass="172570">MFKSSKSGAGATKTTAGSSDSDGERCLERRNNNRNISRGRGGRNGNDVRGDRRRSLERGGNVDNRGGGVGGRRSRSRPRKSPSRMIGKGGNTAAAGRDGPMLRSGGVGSVHSNDDGRAGPDGDYSTSLALVPVSSPTTAATANNQSVASKSVSSRSQRSDGRSDSNHKSSATGSSSPAFPGAKFNSKGYCINHPSLRLQERIFDRWLIIHNCCPRCVDEGLIENTTASNSSSRGRGVGGNFDEGGEEPWANDDDVRKGGGRAFSRGRGDQSRGKSRGRSTSRPRSKSFMKRLGGLSRGRFRKQSETDRSDSPPRSVSPVNSIGGGGGGHRRGINHNYNGNNSRSPSPSSVSSRPRSNSPMRSRSGSRRSFSPRSKAGGSISPNSFSRRSFSRGSRSPSLRRRDSFGREMPGGARSKSPFHGRQQQQQGMRRRNTASRSSFSRSPSPPPQYGRRQSSVSRGRLPYRSRSNSMQRRPSSRSSLRSHSPDSFRGRSSMNNSLCDSRGSLKNSLGPSPLRGGSGGRRASLNNSLYDNSFMTFQSGDEYGSYRSRSPPMRASRSFHSRSPPRNRGNFGGPRRAVSNGRPRGLSNGRTMPRSNSRGRGPASPQCADSFALVVRDRTPSPEASVELNPNRRRPGVGGGNDFPRRCPPSRPSSPQVYINGSGSEASSVSGSDSLESSSLQDFFDDRRGVVVRRRMSPRRRDNSLEREKPMIQNSRLSPMSRRDNSFERLPPVSTRDNSFETLPPRRDHSFERLPQNQRRGNSLERIPLRNNSLERIPARHEWSEHSQVRSKATDLSYLTNQVNEPRVADRSIASMSQRRIARIGDRGTSPLSQRRNTVNDGLRSTSPVSRSRSTLSIRRSISPMSQRMNILGMQRSISPASRRRNTLGFHRSISPVSPRRNSRAMDRSLSLSSRRRASGGVRSTSVGPRPSEQQPRIWHEIQSMQRDRSFGRTRPVGNQNDTIQRGQKSIDMANVQKALRQIKAMDEKQGSNFPRVDSLSAMEDRGIPRVNSRPSIEHESLPRVNPRPSMMIPGPPPVRSADRSPMSNPISPPHSRPQSPRMIHDNYNMQFNNGLSRGGPASVVSGMAKSSMSAVPPPPPPPPPRPSKSPIPPLQQQQQHYQQQQHQQMYQQQDFPLNKAESGSGDWRQYQVGSGGRDVSAGRDGVEMNVIQNSSPEYRNEDWAKYKVCDDKSGVGDASASVGRSVSSGRKGERKSKSKMFGKAPEKFADNDRTDAKGVKQMPYTDQFGDFGLYTGIINKDGRPHGKGSMKYNNGVFYEGTWTDGCQDQMAASQYGRIRGGFTSWQGKGKNATRSGMVLPWNARKNDAHDPNEKMNVRGMEWTDLNGDTGRYTGEVNSDKLPHGSGIMKYNFGLIAEGEWINGVLKEGPQDRLISAAASMMSGARSVGPASVMAGGMSVGPSGMSVGGGISVSQLSAFGAGGMSVGPMTVGPGSVMPGMTPPMPMMYPQPMMQIGGMNPMMMARPNNASQHAMIAQQNAALKSMGMYGGGMSVGPGGSVFGGGSVYGGPPQMQQMQMQMQPQIQMPPMQQQMQMMPVPMQQPPQSAPQDPNKPPISEIKIP</sequence>
<feature type="compositionally biased region" description="Low complexity" evidence="1">
    <location>
        <begin position="312"/>
        <end position="321"/>
    </location>
</feature>
<dbReference type="InParanoid" id="B8CFX1"/>
<feature type="region of interest" description="Disordered" evidence="1">
    <location>
        <begin position="1"/>
        <end position="179"/>
    </location>
</feature>
<feature type="compositionally biased region" description="Low complexity" evidence="1">
    <location>
        <begin position="844"/>
        <end position="864"/>
    </location>
</feature>
<name>B8CFX1_THAPS</name>
<feature type="compositionally biased region" description="Pro residues" evidence="1">
    <location>
        <begin position="1097"/>
        <end position="1115"/>
    </location>
</feature>
<feature type="compositionally biased region" description="Polar residues" evidence="1">
    <location>
        <begin position="831"/>
        <end position="841"/>
    </location>
</feature>
<feature type="region of interest" description="Disordered" evidence="1">
    <location>
        <begin position="226"/>
        <end position="528"/>
    </location>
</feature>
<gene>
    <name evidence="2" type="ORF">THAPSDRAFT_25782</name>
</gene>
<feature type="region of interest" description="Disordered" evidence="1">
    <location>
        <begin position="543"/>
        <end position="607"/>
    </location>
</feature>
<feature type="compositionally biased region" description="Basic and acidic residues" evidence="1">
    <location>
        <begin position="22"/>
        <end position="31"/>
    </location>
</feature>
<dbReference type="RefSeq" id="XP_002294924.1">
    <property type="nucleotide sequence ID" value="XM_002294888.1"/>
</dbReference>
<evidence type="ECO:0000256" key="1">
    <source>
        <dbReference type="SAM" id="MobiDB-lite"/>
    </source>
</evidence>
<dbReference type="Proteomes" id="UP000001449">
    <property type="component" value="Chromosome 22"/>
</dbReference>
<feature type="compositionally biased region" description="Low complexity" evidence="1">
    <location>
        <begin position="546"/>
        <end position="557"/>
    </location>
</feature>
<feature type="compositionally biased region" description="Low complexity" evidence="1">
    <location>
        <begin position="1117"/>
        <end position="1135"/>
    </location>
</feature>
<feature type="compositionally biased region" description="Basic and acidic residues" evidence="1">
    <location>
        <begin position="46"/>
        <end position="57"/>
    </location>
</feature>